<feature type="signal peptide" evidence="7">
    <location>
        <begin position="1"/>
        <end position="20"/>
    </location>
</feature>
<dbReference type="SMART" id="SM00179">
    <property type="entry name" value="EGF_CA"/>
    <property type="match status" value="1"/>
</dbReference>
<evidence type="ECO:0000256" key="7">
    <source>
        <dbReference type="SAM" id="SignalP"/>
    </source>
</evidence>
<evidence type="ECO:0000256" key="4">
    <source>
        <dbReference type="ARBA" id="ARBA00023157"/>
    </source>
</evidence>
<dbReference type="Proteomes" id="UP000887569">
    <property type="component" value="Unplaced"/>
</dbReference>
<evidence type="ECO:0000256" key="1">
    <source>
        <dbReference type="ARBA" id="ARBA00022536"/>
    </source>
</evidence>
<dbReference type="CDD" id="cd00054">
    <property type="entry name" value="EGF_CA"/>
    <property type="match status" value="1"/>
</dbReference>
<evidence type="ECO:0000259" key="8">
    <source>
        <dbReference type="PROSITE" id="PS50026"/>
    </source>
</evidence>
<keyword evidence="2 7" id="KW-0732">Signal</keyword>
<name>A0A915C7W0_PARUN</name>
<feature type="chain" id="PRO_5036778912" evidence="7">
    <location>
        <begin position="21"/>
        <end position="380"/>
    </location>
</feature>
<dbReference type="InterPro" id="IPR018097">
    <property type="entry name" value="EGF_Ca-bd_CS"/>
</dbReference>
<evidence type="ECO:0000256" key="5">
    <source>
        <dbReference type="PROSITE-ProRule" id="PRU00076"/>
    </source>
</evidence>
<protein>
    <submittedName>
        <fullName evidence="10">EGF-like domain-containing protein</fullName>
    </submittedName>
</protein>
<dbReference type="PROSITE" id="PS50026">
    <property type="entry name" value="EGF_3"/>
    <property type="match status" value="1"/>
</dbReference>
<evidence type="ECO:0000313" key="9">
    <source>
        <dbReference type="Proteomes" id="UP000887569"/>
    </source>
</evidence>
<dbReference type="PANTHER" id="PTHR24034:SF209">
    <property type="entry name" value="EGF-LIKE DOMAIN-CONTAINING PROTEIN"/>
    <property type="match status" value="1"/>
</dbReference>
<dbReference type="InterPro" id="IPR049883">
    <property type="entry name" value="NOTCH1_EGF-like"/>
</dbReference>
<keyword evidence="6" id="KW-0472">Membrane</keyword>
<evidence type="ECO:0000256" key="2">
    <source>
        <dbReference type="ARBA" id="ARBA00022729"/>
    </source>
</evidence>
<evidence type="ECO:0000256" key="6">
    <source>
        <dbReference type="SAM" id="Phobius"/>
    </source>
</evidence>
<keyword evidence="6" id="KW-1133">Transmembrane helix</keyword>
<comment type="caution">
    <text evidence="5">Lacks conserved residue(s) required for the propagation of feature annotation.</text>
</comment>
<evidence type="ECO:0000256" key="3">
    <source>
        <dbReference type="ARBA" id="ARBA00022737"/>
    </source>
</evidence>
<accession>A0A915C7W0</accession>
<dbReference type="SUPFAM" id="SSF57196">
    <property type="entry name" value="EGF/Laminin"/>
    <property type="match status" value="1"/>
</dbReference>
<dbReference type="GO" id="GO:0005509">
    <property type="term" value="F:calcium ion binding"/>
    <property type="evidence" value="ECO:0007669"/>
    <property type="project" value="InterPro"/>
</dbReference>
<keyword evidence="3" id="KW-0677">Repeat</keyword>
<dbReference type="WBParaSite" id="PgR102_g003_t03">
    <property type="protein sequence ID" value="PgR102_g003_t03"/>
    <property type="gene ID" value="PgR102_g003"/>
</dbReference>
<dbReference type="Gene3D" id="2.10.25.10">
    <property type="entry name" value="Laminin"/>
    <property type="match status" value="1"/>
</dbReference>
<sequence length="380" mass="43334">MKLQLSLLLMLINDAFILFAALDEEITVDVLNPALASSMNGEIKMMPAPLKVKYIGILGKLAFYARLYRLWISQPTTAYVGFINHFPKIRFSENILRACNRGFKICVDNIWDSIQERNSFLFSDINARFKINRDEVRRFINNEMFDFDFSAIYVFCWMTTNRVTLLEHLPFCNGKETSNSLTEIDVDNPQFNIMGNSVPRVTYWPSKLLSEKLKLSNDEEFVAIGMLDPTPYRCAAKSFCVNGCNEDISPCPKNSSCYFRARFNEDIIGMLDDNWNASCSCPESGYVYRFDVNQCVDINECMYEDCEENEICINTKGSFRCICQMGFIPIANVCTHVQLQPVSWSGPAVSAGSYCMPIACFIAFMLYILIAAHDFCVLSI</sequence>
<reference evidence="10" key="1">
    <citation type="submission" date="2022-11" db="UniProtKB">
        <authorList>
            <consortium name="WormBaseParasite"/>
        </authorList>
    </citation>
    <scope>IDENTIFICATION</scope>
</reference>
<keyword evidence="4" id="KW-1015">Disulfide bond</keyword>
<dbReference type="AlphaFoldDB" id="A0A915C7W0"/>
<organism evidence="9 10">
    <name type="scientific">Parascaris univalens</name>
    <name type="common">Nematode worm</name>
    <dbReference type="NCBI Taxonomy" id="6257"/>
    <lineage>
        <taxon>Eukaryota</taxon>
        <taxon>Metazoa</taxon>
        <taxon>Ecdysozoa</taxon>
        <taxon>Nematoda</taxon>
        <taxon>Chromadorea</taxon>
        <taxon>Rhabditida</taxon>
        <taxon>Spirurina</taxon>
        <taxon>Ascaridomorpha</taxon>
        <taxon>Ascaridoidea</taxon>
        <taxon>Ascarididae</taxon>
        <taxon>Parascaris</taxon>
    </lineage>
</organism>
<keyword evidence="9" id="KW-1185">Reference proteome</keyword>
<proteinExistence type="predicted"/>
<dbReference type="Pfam" id="PF07645">
    <property type="entry name" value="EGF_CA"/>
    <property type="match status" value="1"/>
</dbReference>
<dbReference type="SMART" id="SM00181">
    <property type="entry name" value="EGF"/>
    <property type="match status" value="2"/>
</dbReference>
<keyword evidence="1 5" id="KW-0245">EGF-like domain</keyword>
<dbReference type="PROSITE" id="PS01187">
    <property type="entry name" value="EGF_CA"/>
    <property type="match status" value="1"/>
</dbReference>
<keyword evidence="6" id="KW-0812">Transmembrane</keyword>
<dbReference type="InterPro" id="IPR000152">
    <property type="entry name" value="EGF-type_Asp/Asn_hydroxyl_site"/>
</dbReference>
<evidence type="ECO:0000313" key="10">
    <source>
        <dbReference type="WBParaSite" id="PgR102_g003_t03"/>
    </source>
</evidence>
<dbReference type="InterPro" id="IPR000742">
    <property type="entry name" value="EGF"/>
</dbReference>
<dbReference type="InterPro" id="IPR050751">
    <property type="entry name" value="ECM_structural_protein"/>
</dbReference>
<dbReference type="PROSITE" id="PS00010">
    <property type="entry name" value="ASX_HYDROXYL"/>
    <property type="match status" value="1"/>
</dbReference>
<dbReference type="PROSITE" id="PS01186">
    <property type="entry name" value="EGF_2"/>
    <property type="match status" value="1"/>
</dbReference>
<dbReference type="InterPro" id="IPR001881">
    <property type="entry name" value="EGF-like_Ca-bd_dom"/>
</dbReference>
<dbReference type="PANTHER" id="PTHR24034">
    <property type="entry name" value="EGF-LIKE DOMAIN-CONTAINING PROTEIN"/>
    <property type="match status" value="1"/>
</dbReference>
<feature type="transmembrane region" description="Helical" evidence="6">
    <location>
        <begin position="356"/>
        <end position="378"/>
    </location>
</feature>
<feature type="domain" description="EGF-like" evidence="8">
    <location>
        <begin position="297"/>
        <end position="335"/>
    </location>
</feature>